<dbReference type="AlphaFoldDB" id="A0A200Q0F7"/>
<gene>
    <name evidence="2" type="ORF">BVC80_8289g1</name>
</gene>
<sequence>MSWSLRRNEECNFFLFKLIHKYNSTFNCIALLSQSIWTKAGIFLQLRGSKFESVLCSFSTCIIHSALLIIILGFKSSTILPFKTASTTRTNIGLHA</sequence>
<comment type="caution">
    <text evidence="2">The sequence shown here is derived from an EMBL/GenBank/DDBJ whole genome shotgun (WGS) entry which is preliminary data.</text>
</comment>
<dbReference type="EMBL" id="MVGT01003455">
    <property type="protein sequence ID" value="OVA03951.1"/>
    <property type="molecule type" value="Genomic_DNA"/>
</dbReference>
<dbReference type="Proteomes" id="UP000195402">
    <property type="component" value="Unassembled WGS sequence"/>
</dbReference>
<evidence type="ECO:0000313" key="2">
    <source>
        <dbReference type="EMBL" id="OVA03951.1"/>
    </source>
</evidence>
<name>A0A200Q0F7_MACCD</name>
<evidence type="ECO:0000313" key="3">
    <source>
        <dbReference type="Proteomes" id="UP000195402"/>
    </source>
</evidence>
<keyword evidence="1" id="KW-0812">Transmembrane</keyword>
<evidence type="ECO:0000256" key="1">
    <source>
        <dbReference type="SAM" id="Phobius"/>
    </source>
</evidence>
<proteinExistence type="predicted"/>
<keyword evidence="3" id="KW-1185">Reference proteome</keyword>
<organism evidence="2 3">
    <name type="scientific">Macleaya cordata</name>
    <name type="common">Five-seeded plume-poppy</name>
    <name type="synonym">Bocconia cordata</name>
    <dbReference type="NCBI Taxonomy" id="56857"/>
    <lineage>
        <taxon>Eukaryota</taxon>
        <taxon>Viridiplantae</taxon>
        <taxon>Streptophyta</taxon>
        <taxon>Embryophyta</taxon>
        <taxon>Tracheophyta</taxon>
        <taxon>Spermatophyta</taxon>
        <taxon>Magnoliopsida</taxon>
        <taxon>Ranunculales</taxon>
        <taxon>Papaveraceae</taxon>
        <taxon>Papaveroideae</taxon>
        <taxon>Macleaya</taxon>
    </lineage>
</organism>
<protein>
    <submittedName>
        <fullName evidence="2">Uncharacterized protein</fullName>
    </submittedName>
</protein>
<keyword evidence="1" id="KW-0472">Membrane</keyword>
<reference evidence="2 3" key="1">
    <citation type="journal article" date="2017" name="Mol. Plant">
        <title>The Genome of Medicinal Plant Macleaya cordata Provides New Insights into Benzylisoquinoline Alkaloids Metabolism.</title>
        <authorList>
            <person name="Liu X."/>
            <person name="Liu Y."/>
            <person name="Huang P."/>
            <person name="Ma Y."/>
            <person name="Qing Z."/>
            <person name="Tang Q."/>
            <person name="Cao H."/>
            <person name="Cheng P."/>
            <person name="Zheng Y."/>
            <person name="Yuan Z."/>
            <person name="Zhou Y."/>
            <person name="Liu J."/>
            <person name="Tang Z."/>
            <person name="Zhuo Y."/>
            <person name="Zhang Y."/>
            <person name="Yu L."/>
            <person name="Huang J."/>
            <person name="Yang P."/>
            <person name="Peng Q."/>
            <person name="Zhang J."/>
            <person name="Jiang W."/>
            <person name="Zhang Z."/>
            <person name="Lin K."/>
            <person name="Ro D.K."/>
            <person name="Chen X."/>
            <person name="Xiong X."/>
            <person name="Shang Y."/>
            <person name="Huang S."/>
            <person name="Zeng J."/>
        </authorList>
    </citation>
    <scope>NUCLEOTIDE SEQUENCE [LARGE SCALE GENOMIC DNA]</scope>
    <source>
        <strain evidence="3">cv. BLH2017</strain>
        <tissue evidence="2">Root</tissue>
    </source>
</reference>
<accession>A0A200Q0F7</accession>
<dbReference type="InParanoid" id="A0A200Q0F7"/>
<keyword evidence="1" id="KW-1133">Transmembrane helix</keyword>
<feature type="transmembrane region" description="Helical" evidence="1">
    <location>
        <begin position="54"/>
        <end position="74"/>
    </location>
</feature>